<accession>A0A4P2VU71</accession>
<dbReference type="RefSeq" id="WP_130607968.1">
    <property type="nucleotide sequence ID" value="NZ_AP019368.1"/>
</dbReference>
<proteinExistence type="predicted"/>
<organism evidence="1 2">
    <name type="scientific">Fluviispira sanaruensis</name>
    <dbReference type="NCBI Taxonomy" id="2493639"/>
    <lineage>
        <taxon>Bacteria</taxon>
        <taxon>Pseudomonadati</taxon>
        <taxon>Bdellovibrionota</taxon>
        <taxon>Oligoflexia</taxon>
        <taxon>Silvanigrellales</taxon>
        <taxon>Silvanigrellaceae</taxon>
        <taxon>Fluviispira</taxon>
    </lineage>
</organism>
<sequence length="161" mass="18343">MGLLQNFESETNHLTEEQRLWRIADGFRFWVCSELRNLEFSERISLRGDYLFVVDDKPRFIVMIDEIGSWSVALNNDDKQILFTVDENCPWPVDLSQINNVIMGSSRSTIFTDSFTLHKLLIGTLKARIAFVTGKVTITGDLAAFLKMVSILKRNGVKPGV</sequence>
<dbReference type="InterPro" id="IPR036527">
    <property type="entry name" value="SCP2_sterol-bd_dom_sf"/>
</dbReference>
<gene>
    <name evidence="1" type="ORF">JCM31447_14280</name>
</gene>
<evidence type="ECO:0000313" key="1">
    <source>
        <dbReference type="EMBL" id="BBH52985.1"/>
    </source>
</evidence>
<dbReference type="Gene3D" id="3.30.1050.10">
    <property type="entry name" value="SCP2 sterol-binding domain"/>
    <property type="match status" value="1"/>
</dbReference>
<name>A0A4P2VU71_FLUSA</name>
<dbReference type="EMBL" id="AP019368">
    <property type="protein sequence ID" value="BBH52985.1"/>
    <property type="molecule type" value="Genomic_DNA"/>
</dbReference>
<keyword evidence="2" id="KW-1185">Reference proteome</keyword>
<reference evidence="1 2" key="1">
    <citation type="submission" date="2018-12" db="EMBL/GenBank/DDBJ databases">
        <title>Rubrispira sanarue gen. nov., sp., nov., a member of the order Silvanigrellales, isolated from a brackish lake in Hamamatsu Japan.</title>
        <authorList>
            <person name="Maejima Y."/>
            <person name="Iino T."/>
            <person name="Muraguchi Y."/>
            <person name="Fukuda K."/>
            <person name="Nojiri H."/>
            <person name="Ohkuma M."/>
            <person name="Moriuchi R."/>
            <person name="Dohra H."/>
            <person name="Kimbara K."/>
            <person name="Shintani M."/>
        </authorList>
    </citation>
    <scope>NUCLEOTIDE SEQUENCE [LARGE SCALE GENOMIC DNA]</scope>
    <source>
        <strain evidence="1 2">RF1110005</strain>
    </source>
</reference>
<evidence type="ECO:0008006" key="3">
    <source>
        <dbReference type="Google" id="ProtNLM"/>
    </source>
</evidence>
<dbReference type="KEGG" id="sbf:JCM31447_14280"/>
<dbReference type="AlphaFoldDB" id="A0A4P2VU71"/>
<dbReference type="OrthoDB" id="5294631at2"/>
<dbReference type="SUPFAM" id="SSF55718">
    <property type="entry name" value="SCP-like"/>
    <property type="match status" value="1"/>
</dbReference>
<dbReference type="Proteomes" id="UP000291236">
    <property type="component" value="Chromosome"/>
</dbReference>
<evidence type="ECO:0000313" key="2">
    <source>
        <dbReference type="Proteomes" id="UP000291236"/>
    </source>
</evidence>
<protein>
    <recommendedName>
        <fullName evidence="3">SCP2 domain-containing protein</fullName>
    </recommendedName>
</protein>